<feature type="transmembrane region" description="Helical" evidence="6">
    <location>
        <begin position="113"/>
        <end position="134"/>
    </location>
</feature>
<dbReference type="OrthoDB" id="1728340at2759"/>
<name>A0A9R0JJW5_SPIOL</name>
<dbReference type="AlphaFoldDB" id="A0A9R0JJW5"/>
<keyword evidence="4 6" id="KW-1133">Transmembrane helix</keyword>
<feature type="transmembrane region" description="Helical" evidence="6">
    <location>
        <begin position="226"/>
        <end position="245"/>
    </location>
</feature>
<protein>
    <recommendedName>
        <fullName evidence="6">WAT1-related protein</fullName>
    </recommendedName>
</protein>
<proteinExistence type="inferred from homology"/>
<dbReference type="KEGG" id="soe:110777026"/>
<sequence length="382" mass="41783">MKVLFTLRETMKSKAKIWSPIEPYVAIIFMQFGLAGLAIIAKFALNDGMSSYSFVVYRQAVAAIFLSPFAFVLERKVRPQMTLSIFIKILALGLLEVVIDQNLYYAGMRYTPATFVSALSNTVPALTFVMAWIFRLEMVNLKKVRSLAKLGGTLVTIGGATMMTFVKGPVINLPWNHKSYGHVTSSPYHQDTVKGALMIICGCMGWAGFVILQAITLKSYPAEMSLTAMMCLAGSIESAIVALVAEPNTSIWSLHWDSKLLAYVYSGVVCSGIGFFLQGKIMKEKGPVFVTAFNPLSMVIVAFLGSAVLAEHLTLGRIAGAIVIVAGLYLVIWGKSKDNDEEMPHKTNEQVLPIESPESVTNTTRNESSELVKGLSIEKDIP</sequence>
<evidence type="ECO:0000256" key="4">
    <source>
        <dbReference type="ARBA" id="ARBA00022989"/>
    </source>
</evidence>
<feature type="transmembrane region" description="Helical" evidence="6">
    <location>
        <begin position="315"/>
        <end position="333"/>
    </location>
</feature>
<evidence type="ECO:0000256" key="7">
    <source>
        <dbReference type="SAM" id="MobiDB-lite"/>
    </source>
</evidence>
<gene>
    <name evidence="10" type="primary">LOC110777026</name>
</gene>
<reference evidence="10" key="2">
    <citation type="submission" date="2025-08" db="UniProtKB">
        <authorList>
            <consortium name="RefSeq"/>
        </authorList>
    </citation>
    <scope>IDENTIFICATION</scope>
    <source>
        <tissue evidence="10">Leaf</tissue>
    </source>
</reference>
<keyword evidence="9" id="KW-1185">Reference proteome</keyword>
<dbReference type="Pfam" id="PF00892">
    <property type="entry name" value="EamA"/>
    <property type="match status" value="2"/>
</dbReference>
<comment type="similarity">
    <text evidence="2 6">Belongs to the drug/metabolite transporter (DMT) superfamily. Plant drug/metabolite exporter (P-DME) (TC 2.A.7.4) family.</text>
</comment>
<feature type="transmembrane region" description="Helical" evidence="6">
    <location>
        <begin position="195"/>
        <end position="214"/>
    </location>
</feature>
<comment type="subcellular location">
    <subcellularLocation>
        <location evidence="1 6">Membrane</location>
        <topology evidence="1 6">Multi-pass membrane protein</topology>
    </subcellularLocation>
</comment>
<evidence type="ECO:0000256" key="1">
    <source>
        <dbReference type="ARBA" id="ARBA00004141"/>
    </source>
</evidence>
<dbReference type="GO" id="GO:0022857">
    <property type="term" value="F:transmembrane transporter activity"/>
    <property type="evidence" value="ECO:0007669"/>
    <property type="project" value="InterPro"/>
</dbReference>
<feature type="transmembrane region" description="Helical" evidence="6">
    <location>
        <begin position="21"/>
        <end position="44"/>
    </location>
</feature>
<feature type="domain" description="EamA" evidence="8">
    <location>
        <begin position="194"/>
        <end position="332"/>
    </location>
</feature>
<dbReference type="PANTHER" id="PTHR31218">
    <property type="entry name" value="WAT1-RELATED PROTEIN"/>
    <property type="match status" value="1"/>
</dbReference>
<evidence type="ECO:0000313" key="9">
    <source>
        <dbReference type="Proteomes" id="UP000813463"/>
    </source>
</evidence>
<dbReference type="InterPro" id="IPR000620">
    <property type="entry name" value="EamA_dom"/>
</dbReference>
<dbReference type="RefSeq" id="XP_021837309.1">
    <property type="nucleotide sequence ID" value="XM_021981617.2"/>
</dbReference>
<feature type="transmembrane region" description="Helical" evidence="6">
    <location>
        <begin position="56"/>
        <end position="73"/>
    </location>
</feature>
<evidence type="ECO:0000256" key="6">
    <source>
        <dbReference type="RuleBase" id="RU363077"/>
    </source>
</evidence>
<feature type="transmembrane region" description="Helical" evidence="6">
    <location>
        <begin position="260"/>
        <end position="277"/>
    </location>
</feature>
<reference evidence="9" key="1">
    <citation type="journal article" date="2021" name="Nat. Commun.">
        <title>Genomic analyses provide insights into spinach domestication and the genetic basis of agronomic traits.</title>
        <authorList>
            <person name="Cai X."/>
            <person name="Sun X."/>
            <person name="Xu C."/>
            <person name="Sun H."/>
            <person name="Wang X."/>
            <person name="Ge C."/>
            <person name="Zhang Z."/>
            <person name="Wang Q."/>
            <person name="Fei Z."/>
            <person name="Jiao C."/>
            <person name="Wang Q."/>
        </authorList>
    </citation>
    <scope>NUCLEOTIDE SEQUENCE [LARGE SCALE GENOMIC DNA]</scope>
    <source>
        <strain evidence="9">cv. Varoflay</strain>
    </source>
</reference>
<evidence type="ECO:0000259" key="8">
    <source>
        <dbReference type="Pfam" id="PF00892"/>
    </source>
</evidence>
<dbReference type="InterPro" id="IPR037185">
    <property type="entry name" value="EmrE-like"/>
</dbReference>
<dbReference type="InterPro" id="IPR030184">
    <property type="entry name" value="WAT1-related"/>
</dbReference>
<evidence type="ECO:0000256" key="2">
    <source>
        <dbReference type="ARBA" id="ARBA00007635"/>
    </source>
</evidence>
<keyword evidence="5 6" id="KW-0472">Membrane</keyword>
<feature type="transmembrane region" description="Helical" evidence="6">
    <location>
        <begin position="146"/>
        <end position="166"/>
    </location>
</feature>
<feature type="region of interest" description="Disordered" evidence="7">
    <location>
        <begin position="341"/>
        <end position="382"/>
    </location>
</feature>
<organism evidence="9 10">
    <name type="scientific">Spinacia oleracea</name>
    <name type="common">Spinach</name>
    <dbReference type="NCBI Taxonomy" id="3562"/>
    <lineage>
        <taxon>Eukaryota</taxon>
        <taxon>Viridiplantae</taxon>
        <taxon>Streptophyta</taxon>
        <taxon>Embryophyta</taxon>
        <taxon>Tracheophyta</taxon>
        <taxon>Spermatophyta</taxon>
        <taxon>Magnoliopsida</taxon>
        <taxon>eudicotyledons</taxon>
        <taxon>Gunneridae</taxon>
        <taxon>Pentapetalae</taxon>
        <taxon>Caryophyllales</taxon>
        <taxon>Chenopodiaceae</taxon>
        <taxon>Chenopodioideae</taxon>
        <taxon>Anserineae</taxon>
        <taxon>Spinacia</taxon>
    </lineage>
</organism>
<dbReference type="GeneID" id="110777026"/>
<dbReference type="GO" id="GO:0005886">
    <property type="term" value="C:plasma membrane"/>
    <property type="evidence" value="ECO:0000318"/>
    <property type="project" value="GO_Central"/>
</dbReference>
<accession>A0A9R0JJW5</accession>
<dbReference type="Proteomes" id="UP000813463">
    <property type="component" value="Chromosome 1"/>
</dbReference>
<evidence type="ECO:0000313" key="10">
    <source>
        <dbReference type="RefSeq" id="XP_021837309.1"/>
    </source>
</evidence>
<feature type="domain" description="EamA" evidence="8">
    <location>
        <begin position="26"/>
        <end position="144"/>
    </location>
</feature>
<evidence type="ECO:0000256" key="3">
    <source>
        <dbReference type="ARBA" id="ARBA00022692"/>
    </source>
</evidence>
<dbReference type="Gene3D" id="1.10.3730.20">
    <property type="match status" value="1"/>
</dbReference>
<evidence type="ECO:0000256" key="5">
    <source>
        <dbReference type="ARBA" id="ARBA00023136"/>
    </source>
</evidence>
<feature type="transmembrane region" description="Helical" evidence="6">
    <location>
        <begin position="289"/>
        <end position="309"/>
    </location>
</feature>
<dbReference type="SUPFAM" id="SSF103481">
    <property type="entry name" value="Multidrug resistance efflux transporter EmrE"/>
    <property type="match status" value="2"/>
</dbReference>
<feature type="transmembrane region" description="Helical" evidence="6">
    <location>
        <begin position="85"/>
        <end position="107"/>
    </location>
</feature>
<keyword evidence="3 6" id="KW-0812">Transmembrane</keyword>